<gene>
    <name evidence="2" type="ORF">Acr_01g0000190</name>
</gene>
<dbReference type="PANTHER" id="PTHR33675:SF1">
    <property type="entry name" value="HOLOCARBOXYLASE SYNTHETASE"/>
    <property type="match status" value="1"/>
</dbReference>
<dbReference type="OrthoDB" id="755598at2759"/>
<comment type="caution">
    <text evidence="2">The sequence shown here is derived from an EMBL/GenBank/DDBJ whole genome shotgun (WGS) entry which is preliminary data.</text>
</comment>
<sequence>MAKKRKSDTRLDEVDRSMYNSFCTAANSLSQLYTHSMNQQQFSFHAGERPFIDGGWRTVQGDYGEMPRWLSMEGDPVDVGAKLGECRIKVVVRDAGPSMSISSTSMSGDDGSAAGPFSSWGWGGNPSTSAPGLSTR</sequence>
<proteinExistence type="predicted"/>
<evidence type="ECO:0000313" key="3">
    <source>
        <dbReference type="Proteomes" id="UP000585474"/>
    </source>
</evidence>
<dbReference type="AlphaFoldDB" id="A0A7J0E1D2"/>
<evidence type="ECO:0000313" key="2">
    <source>
        <dbReference type="EMBL" id="GFY80210.1"/>
    </source>
</evidence>
<accession>A0A7J0E1D2</accession>
<feature type="compositionally biased region" description="Low complexity" evidence="1">
    <location>
        <begin position="98"/>
        <end position="116"/>
    </location>
</feature>
<organism evidence="2 3">
    <name type="scientific">Actinidia rufa</name>
    <dbReference type="NCBI Taxonomy" id="165716"/>
    <lineage>
        <taxon>Eukaryota</taxon>
        <taxon>Viridiplantae</taxon>
        <taxon>Streptophyta</taxon>
        <taxon>Embryophyta</taxon>
        <taxon>Tracheophyta</taxon>
        <taxon>Spermatophyta</taxon>
        <taxon>Magnoliopsida</taxon>
        <taxon>eudicotyledons</taxon>
        <taxon>Gunneridae</taxon>
        <taxon>Pentapetalae</taxon>
        <taxon>asterids</taxon>
        <taxon>Ericales</taxon>
        <taxon>Actinidiaceae</taxon>
        <taxon>Actinidia</taxon>
    </lineage>
</organism>
<keyword evidence="3" id="KW-1185">Reference proteome</keyword>
<dbReference type="Proteomes" id="UP000585474">
    <property type="component" value="Unassembled WGS sequence"/>
</dbReference>
<name>A0A7J0E1D2_9ERIC</name>
<dbReference type="PANTHER" id="PTHR33675">
    <property type="entry name" value="NUCLEAR RECEPTOR FAMILY 2 GROUP C PROTEIN"/>
    <property type="match status" value="1"/>
</dbReference>
<feature type="region of interest" description="Disordered" evidence="1">
    <location>
        <begin position="98"/>
        <end position="136"/>
    </location>
</feature>
<feature type="compositionally biased region" description="Polar residues" evidence="1">
    <location>
        <begin position="125"/>
        <end position="136"/>
    </location>
</feature>
<dbReference type="EMBL" id="BJWL01000001">
    <property type="protein sequence ID" value="GFY80210.1"/>
    <property type="molecule type" value="Genomic_DNA"/>
</dbReference>
<protein>
    <submittedName>
        <fullName evidence="2">Uncharacterized protein</fullName>
    </submittedName>
</protein>
<reference evidence="2 3" key="1">
    <citation type="submission" date="2019-07" db="EMBL/GenBank/DDBJ databases">
        <title>De Novo Assembly of kiwifruit Actinidia rufa.</title>
        <authorList>
            <person name="Sugita-Konishi S."/>
            <person name="Sato K."/>
            <person name="Mori E."/>
            <person name="Abe Y."/>
            <person name="Kisaki G."/>
            <person name="Hamano K."/>
            <person name="Suezawa K."/>
            <person name="Otani M."/>
            <person name="Fukuda T."/>
            <person name="Manabe T."/>
            <person name="Gomi K."/>
            <person name="Tabuchi M."/>
            <person name="Akimitsu K."/>
            <person name="Kataoka I."/>
        </authorList>
    </citation>
    <scope>NUCLEOTIDE SEQUENCE [LARGE SCALE GENOMIC DNA]</scope>
    <source>
        <strain evidence="3">cv. Fuchu</strain>
    </source>
</reference>
<evidence type="ECO:0000256" key="1">
    <source>
        <dbReference type="SAM" id="MobiDB-lite"/>
    </source>
</evidence>